<dbReference type="InterPro" id="IPR000792">
    <property type="entry name" value="Tscrpt_reg_LuxR_C"/>
</dbReference>
<reference evidence="5 6" key="1">
    <citation type="submission" date="2020-08" db="EMBL/GenBank/DDBJ databases">
        <title>Genemic of Streptomyces polyaspartic.</title>
        <authorList>
            <person name="Liu W."/>
        </authorList>
    </citation>
    <scope>NUCLEOTIDE SEQUENCE [LARGE SCALE GENOMIC DNA]</scope>
    <source>
        <strain evidence="5 6">TRM66268-LWL</strain>
    </source>
</reference>
<evidence type="ECO:0000256" key="3">
    <source>
        <dbReference type="SAM" id="MobiDB-lite"/>
    </source>
</evidence>
<dbReference type="CDD" id="cd06170">
    <property type="entry name" value="LuxR_C_like"/>
    <property type="match status" value="1"/>
</dbReference>
<evidence type="ECO:0000256" key="1">
    <source>
        <dbReference type="ARBA" id="ARBA00022741"/>
    </source>
</evidence>
<keyword evidence="1" id="KW-0547">Nucleotide-binding</keyword>
<keyword evidence="6" id="KW-1185">Reference proteome</keyword>
<dbReference type="PROSITE" id="PS00622">
    <property type="entry name" value="HTH_LUXR_1"/>
    <property type="match status" value="1"/>
</dbReference>
<feature type="region of interest" description="Disordered" evidence="3">
    <location>
        <begin position="476"/>
        <end position="519"/>
    </location>
</feature>
<proteinExistence type="predicted"/>
<dbReference type="InterPro" id="IPR027417">
    <property type="entry name" value="P-loop_NTPase"/>
</dbReference>
<feature type="compositionally biased region" description="Gly residues" evidence="3">
    <location>
        <begin position="497"/>
        <end position="517"/>
    </location>
</feature>
<dbReference type="PANTHER" id="PTHR16305">
    <property type="entry name" value="TESTICULAR SOLUBLE ADENYLYL CYCLASE"/>
    <property type="match status" value="1"/>
</dbReference>
<evidence type="ECO:0000256" key="2">
    <source>
        <dbReference type="ARBA" id="ARBA00022840"/>
    </source>
</evidence>
<dbReference type="InterPro" id="IPR041664">
    <property type="entry name" value="AAA_16"/>
</dbReference>
<dbReference type="PROSITE" id="PS50043">
    <property type="entry name" value="HTH_LUXR_2"/>
    <property type="match status" value="1"/>
</dbReference>
<accession>A0ABR7SHM2</accession>
<evidence type="ECO:0000313" key="6">
    <source>
        <dbReference type="Proteomes" id="UP000642284"/>
    </source>
</evidence>
<dbReference type="InterPro" id="IPR016032">
    <property type="entry name" value="Sig_transdc_resp-reg_C-effctor"/>
</dbReference>
<feature type="domain" description="HTH luxR-type" evidence="4">
    <location>
        <begin position="897"/>
        <end position="961"/>
    </location>
</feature>
<dbReference type="SUPFAM" id="SSF52540">
    <property type="entry name" value="P-loop containing nucleoside triphosphate hydrolases"/>
    <property type="match status" value="1"/>
</dbReference>
<dbReference type="PRINTS" id="PR00038">
    <property type="entry name" value="HTHLUXR"/>
</dbReference>
<feature type="compositionally biased region" description="Basic and acidic residues" evidence="3">
    <location>
        <begin position="476"/>
        <end position="496"/>
    </location>
</feature>
<dbReference type="Pfam" id="PF00196">
    <property type="entry name" value="GerE"/>
    <property type="match status" value="1"/>
</dbReference>
<evidence type="ECO:0000259" key="4">
    <source>
        <dbReference type="PROSITE" id="PS50043"/>
    </source>
</evidence>
<name>A0ABR7SHM2_9ACTN</name>
<dbReference type="EMBL" id="JACTVJ010000007">
    <property type="protein sequence ID" value="MBC9713981.1"/>
    <property type="molecule type" value="Genomic_DNA"/>
</dbReference>
<dbReference type="RefSeq" id="WP_187814476.1">
    <property type="nucleotide sequence ID" value="NZ_JACTVJ010000007.1"/>
</dbReference>
<evidence type="ECO:0000313" key="5">
    <source>
        <dbReference type="EMBL" id="MBC9713981.1"/>
    </source>
</evidence>
<comment type="caution">
    <text evidence="5">The sequence shown here is derived from an EMBL/GenBank/DDBJ whole genome shotgun (WGS) entry which is preliminary data.</text>
</comment>
<organism evidence="5 6">
    <name type="scientific">Streptomyces polyasparticus</name>
    <dbReference type="NCBI Taxonomy" id="2767826"/>
    <lineage>
        <taxon>Bacteria</taxon>
        <taxon>Bacillati</taxon>
        <taxon>Actinomycetota</taxon>
        <taxon>Actinomycetes</taxon>
        <taxon>Kitasatosporales</taxon>
        <taxon>Streptomycetaceae</taxon>
        <taxon>Streptomyces</taxon>
    </lineage>
</organism>
<sequence>MALQGRTAEQAFLDGLLRDTAAGRSGVLVVRGEPGIGKTALLAYAEEQARRTHGIAVVRTVGVETEAEIPFASLHLLLRPALDRIDTLPEPQSAAVKAAFGMGPGSGDDQLTVGLAVLSLLSELAAEGPLLCLVDDAHWLDHASARALLFAARRLQAEGIALVFGARDGFDPGGLPELRLTGLDPASSARLLAERSPDLDGPLRHRILAESAGNPLALVELPRTTDAYGPGLLPLPSPLPLPHRIQEAYSARIAALPAATCTVLLVAAAEDGGDPDVILRAAAELGAGPGALGEAERAGLLQVAAGRVSFIHPLMRGAAFGAGSYEARLAAHRALAEALRDQPDRRAWHLAGAATGPDEETALALEQAAGRARERHGYAGAASALERSAELTRDPAVRARRLAAAAQAAVGAGLAPRAKALIDAADRATTDPRTRARLKALRARTAFDEGAPGTAHELLLDAAGALVRDDADAIRDDADAIREPDEARGDGTRRGEAGGGGAGGGGARGGEAAGGEARGGEARGEAGLLLVDAARNAWQLSDPVRLREAADRLAALRLRPEDGLDPAVAAVTGAAEYLERGPADALPTMRRLVADGRRLASGGTPALRINAAFVAGLVGDFDAGREISAAVADDCRARGDVGWLPLAHLTLAASELYLDRFRDAEATATEGLQLAADTGQPNRAGYLHGMLAWILAVRGDEERSAELAARCHDHFEATGIVNSLAWAEWALALGDLGQGRFAQSLERLDATQEGPVRHQIQSVYFAPDRIEAAARLGLPARAPLEQFADWAGACGLAWADAVLHRCRALAEPDWATAHDLFTSAVRLHADSGRPWEAARTRLLFGERLRRERHKTDARLHLRAAAETFERLGAAPWAARARAELRAAGATGPLQTRADDTLAKLSPQELQIVRLAATGMTNREIAAQLFLSPKTISYHLYRAFPKLNVTSRAQLAGLDLTA</sequence>
<dbReference type="Gene3D" id="1.10.10.10">
    <property type="entry name" value="Winged helix-like DNA-binding domain superfamily/Winged helix DNA-binding domain"/>
    <property type="match status" value="1"/>
</dbReference>
<dbReference type="Pfam" id="PF13191">
    <property type="entry name" value="AAA_16"/>
    <property type="match status" value="1"/>
</dbReference>
<dbReference type="PANTHER" id="PTHR16305:SF35">
    <property type="entry name" value="TRANSCRIPTIONAL ACTIVATOR DOMAIN"/>
    <property type="match status" value="1"/>
</dbReference>
<protein>
    <submittedName>
        <fullName evidence="5">Helix-turn-helix domain-containing protein</fullName>
    </submittedName>
</protein>
<dbReference type="Proteomes" id="UP000642284">
    <property type="component" value="Unassembled WGS sequence"/>
</dbReference>
<gene>
    <name evidence="5" type="ORF">H9Y04_15545</name>
</gene>
<keyword evidence="2" id="KW-0067">ATP-binding</keyword>
<dbReference type="InterPro" id="IPR036388">
    <property type="entry name" value="WH-like_DNA-bd_sf"/>
</dbReference>
<dbReference type="SUPFAM" id="SSF46894">
    <property type="entry name" value="C-terminal effector domain of the bipartite response regulators"/>
    <property type="match status" value="1"/>
</dbReference>
<dbReference type="SMART" id="SM00421">
    <property type="entry name" value="HTH_LUXR"/>
    <property type="match status" value="1"/>
</dbReference>